<organism evidence="2 3">
    <name type="scientific">Fusarium venenatum</name>
    <dbReference type="NCBI Taxonomy" id="56646"/>
    <lineage>
        <taxon>Eukaryota</taxon>
        <taxon>Fungi</taxon>
        <taxon>Dikarya</taxon>
        <taxon>Ascomycota</taxon>
        <taxon>Pezizomycotina</taxon>
        <taxon>Sordariomycetes</taxon>
        <taxon>Hypocreomycetidae</taxon>
        <taxon>Hypocreales</taxon>
        <taxon>Nectriaceae</taxon>
        <taxon>Fusarium</taxon>
    </lineage>
</organism>
<dbReference type="EMBL" id="LN649230">
    <property type="protein sequence ID" value="CEI60692.1"/>
    <property type="molecule type" value="Genomic_DNA"/>
</dbReference>
<dbReference type="Proteomes" id="UP000245910">
    <property type="component" value="Chromosome II"/>
</dbReference>
<name>A0A2L2STP1_9HYPO</name>
<dbReference type="AlphaFoldDB" id="A0A2L2STP1"/>
<reference evidence="3" key="1">
    <citation type="submission" date="2014-10" db="EMBL/GenBank/DDBJ databases">
        <authorList>
            <person name="King R."/>
        </authorList>
    </citation>
    <scope>NUCLEOTIDE SEQUENCE [LARGE SCALE GENOMIC DNA]</scope>
    <source>
        <strain evidence="3">A3/5</strain>
    </source>
</reference>
<feature type="region of interest" description="Disordered" evidence="1">
    <location>
        <begin position="1"/>
        <end position="26"/>
    </location>
</feature>
<proteinExistence type="predicted"/>
<sequence>MTKQSFNSPQEQGDEKGEYGGGGKLEQGSGGLWLTASCKDSQRGVACFSGCYDDGPGRGESN</sequence>
<evidence type="ECO:0000313" key="3">
    <source>
        <dbReference type="Proteomes" id="UP000245910"/>
    </source>
</evidence>
<evidence type="ECO:0000256" key="1">
    <source>
        <dbReference type="SAM" id="MobiDB-lite"/>
    </source>
</evidence>
<protein>
    <submittedName>
        <fullName evidence="2">Uncharacterized protein</fullName>
    </submittedName>
</protein>
<keyword evidence="3" id="KW-1185">Reference proteome</keyword>
<evidence type="ECO:0000313" key="2">
    <source>
        <dbReference type="EMBL" id="CEI60692.1"/>
    </source>
</evidence>
<accession>A0A2L2STP1</accession>